<feature type="domain" description="NAD-dependent epimerase/dehydratase" evidence="3">
    <location>
        <begin position="9"/>
        <end position="233"/>
    </location>
</feature>
<evidence type="ECO:0000256" key="1">
    <source>
        <dbReference type="ARBA" id="ARBA00005125"/>
    </source>
</evidence>
<dbReference type="SUPFAM" id="SSF51735">
    <property type="entry name" value="NAD(P)-binding Rossmann-fold domains"/>
    <property type="match status" value="1"/>
</dbReference>
<proteinExistence type="inferred from homology"/>
<dbReference type="Gene3D" id="3.40.50.720">
    <property type="entry name" value="NAD(P)-binding Rossmann-like Domain"/>
    <property type="match status" value="1"/>
</dbReference>
<accession>A0A2P7QEJ6</accession>
<comment type="caution">
    <text evidence="4">The sequence shown here is derived from an EMBL/GenBank/DDBJ whole genome shotgun (WGS) entry which is preliminary data.</text>
</comment>
<evidence type="ECO:0000313" key="4">
    <source>
        <dbReference type="EMBL" id="PSJ36398.1"/>
    </source>
</evidence>
<dbReference type="AlphaFoldDB" id="A0A2P7QEJ6"/>
<dbReference type="InterPro" id="IPR036291">
    <property type="entry name" value="NAD(P)-bd_dom_sf"/>
</dbReference>
<dbReference type="Proteomes" id="UP000241167">
    <property type="component" value="Unassembled WGS sequence"/>
</dbReference>
<evidence type="ECO:0000313" key="5">
    <source>
        <dbReference type="Proteomes" id="UP000241167"/>
    </source>
</evidence>
<comment type="similarity">
    <text evidence="2">Belongs to the NAD(P)-dependent epimerase/dehydratase family.</text>
</comment>
<comment type="pathway">
    <text evidence="1">Bacterial outer membrane biogenesis; LPS O-antigen biosynthesis.</text>
</comment>
<dbReference type="Pfam" id="PF01370">
    <property type="entry name" value="Epimerase"/>
    <property type="match status" value="1"/>
</dbReference>
<evidence type="ECO:0000259" key="3">
    <source>
        <dbReference type="Pfam" id="PF01370"/>
    </source>
</evidence>
<dbReference type="OrthoDB" id="9787292at2"/>
<protein>
    <submittedName>
        <fullName evidence="4">NAD(P)-dependent oxidoreductase</fullName>
    </submittedName>
</protein>
<dbReference type="EMBL" id="PXYI01000014">
    <property type="protein sequence ID" value="PSJ36398.1"/>
    <property type="molecule type" value="Genomic_DNA"/>
</dbReference>
<gene>
    <name evidence="4" type="ORF">C7I55_26530</name>
</gene>
<organism evidence="4 5">
    <name type="scientific">Allosphingosinicella deserti</name>
    <dbReference type="NCBI Taxonomy" id="2116704"/>
    <lineage>
        <taxon>Bacteria</taxon>
        <taxon>Pseudomonadati</taxon>
        <taxon>Pseudomonadota</taxon>
        <taxon>Alphaproteobacteria</taxon>
        <taxon>Sphingomonadales</taxon>
        <taxon>Sphingomonadaceae</taxon>
        <taxon>Allosphingosinicella</taxon>
    </lineage>
</organism>
<name>A0A2P7QEJ6_9SPHN</name>
<dbReference type="RefSeq" id="WP_106516073.1">
    <property type="nucleotide sequence ID" value="NZ_PXYI01000014.1"/>
</dbReference>
<dbReference type="PANTHER" id="PTHR43000">
    <property type="entry name" value="DTDP-D-GLUCOSE 4,6-DEHYDRATASE-RELATED"/>
    <property type="match status" value="1"/>
</dbReference>
<sequence length="322" mass="33855">MAPARPLLAVTGATGFIGRRFVEAARRSGYDVRLLCRRSGSSEPGGQVGDFDLCSTTPVEPAVLAGADAVVHLAARVPADHSDPAEARLCMEANAHGTLRLIEAMRVAGVRRLIQTTSANAYAPWIERPCELDPLHPETRVYYLASKVAQEHLARYRCGQTGAALTTLRLGSVYGPGQKAGAIPALMGKLLAGEPVFLLGGGGFGADFVHVDDVVAALLRFFETATDGVFNVGSGTRRTILEIVTLLASLIGSGSKLIECRDPGGCADRGFAALSIDKLKALGWAPVALEEGLAGMLHSLEEAAPETKSVRGRFARDGCLHG</sequence>
<keyword evidence="5" id="KW-1185">Reference proteome</keyword>
<reference evidence="4 5" key="1">
    <citation type="submission" date="2018-03" db="EMBL/GenBank/DDBJ databases">
        <title>The draft genome of Sphingosinicella sp. GL-C-18.</title>
        <authorList>
            <person name="Liu L."/>
            <person name="Li L."/>
            <person name="Liang L."/>
            <person name="Zhang X."/>
            <person name="Wang T."/>
        </authorList>
    </citation>
    <scope>NUCLEOTIDE SEQUENCE [LARGE SCALE GENOMIC DNA]</scope>
    <source>
        <strain evidence="4 5">GL-C-18</strain>
    </source>
</reference>
<evidence type="ECO:0000256" key="2">
    <source>
        <dbReference type="ARBA" id="ARBA00007637"/>
    </source>
</evidence>
<dbReference type="InterPro" id="IPR001509">
    <property type="entry name" value="Epimerase_deHydtase"/>
</dbReference>